<dbReference type="Proteomes" id="UP001262754">
    <property type="component" value="Unassembled WGS sequence"/>
</dbReference>
<organism evidence="2 3">
    <name type="scientific">Caulobacter rhizosphaerae</name>
    <dbReference type="NCBI Taxonomy" id="2010972"/>
    <lineage>
        <taxon>Bacteria</taxon>
        <taxon>Pseudomonadati</taxon>
        <taxon>Pseudomonadota</taxon>
        <taxon>Alphaproteobacteria</taxon>
        <taxon>Caulobacterales</taxon>
        <taxon>Caulobacteraceae</taxon>
        <taxon>Caulobacter</taxon>
    </lineage>
</organism>
<proteinExistence type="predicted"/>
<protein>
    <submittedName>
        <fullName evidence="2">Uncharacterized protein</fullName>
    </submittedName>
</protein>
<feature type="region of interest" description="Disordered" evidence="1">
    <location>
        <begin position="130"/>
        <end position="152"/>
    </location>
</feature>
<keyword evidence="3" id="KW-1185">Reference proteome</keyword>
<gene>
    <name evidence="2" type="ORF">J2800_000719</name>
</gene>
<evidence type="ECO:0000313" key="3">
    <source>
        <dbReference type="Proteomes" id="UP001262754"/>
    </source>
</evidence>
<evidence type="ECO:0000313" key="2">
    <source>
        <dbReference type="EMBL" id="MDR6529995.1"/>
    </source>
</evidence>
<dbReference type="EMBL" id="JAVDRL010000002">
    <property type="protein sequence ID" value="MDR6529995.1"/>
    <property type="molecule type" value="Genomic_DNA"/>
</dbReference>
<accession>A0ABU1MVY3</accession>
<sequence>MAGRSETDAEAIIRLIEDWTTEVYATASVEVIEDSKGKTAEERLKVADTISKTGRSLKLFRGAGRRVATNLAELRKLAPVREADAEETSMNANDAWTPERLAQLRADVERRLATFRGSLEYKRGVAAVRDADGGREGGGGMAASGGPPTPAR</sequence>
<comment type="caution">
    <text evidence="2">The sequence shown here is derived from an EMBL/GenBank/DDBJ whole genome shotgun (WGS) entry which is preliminary data.</text>
</comment>
<name>A0ABU1MVY3_9CAUL</name>
<reference evidence="2 3" key="1">
    <citation type="submission" date="2023-07" db="EMBL/GenBank/DDBJ databases">
        <title>Sorghum-associated microbial communities from plants grown in Nebraska, USA.</title>
        <authorList>
            <person name="Schachtman D."/>
        </authorList>
    </citation>
    <scope>NUCLEOTIDE SEQUENCE [LARGE SCALE GENOMIC DNA]</scope>
    <source>
        <strain evidence="2 3">DS2154</strain>
    </source>
</reference>
<dbReference type="RefSeq" id="WP_310029235.1">
    <property type="nucleotide sequence ID" value="NZ_JAVDRL010000002.1"/>
</dbReference>
<evidence type="ECO:0000256" key="1">
    <source>
        <dbReference type="SAM" id="MobiDB-lite"/>
    </source>
</evidence>